<name>A0A7J6U7J2_PEROL</name>
<sequence length="1241" mass="137678">KGRRRFNYDVYDRCLGLALSECVGDTSALQIYCDLTFYPRTIADVGKTALLDEALLPSNTLNPDADILAWRSIQKILQKDDADLASSETSLEVKELYKRYVSASQRVLTKVKESLVAVKNVEQPQLHHPVYLLRQWVNLLLSVADGRESLSKLVDREKKCYSRLSLHSDGITIPWKLRRLLLGSILRATPLFSTDHDLAFCNHVEELEKSEDGSPDSFLAGVVALARSSGCSSVEAFLGISPSKPVRELQYASGSFYPDYRKRKRPGVPSLVKRRRQVADGDVSKGPVPSTTDGISASDKGEREARSTPVTPASRSMKKPVRCYRCNKIGHYAYQCPTRNSSKSLDSVSLPVDRDDSSVELKPRTAVSLQINHSLLTSRVEVLSEKHQGSSETVKVALDTMSSTNIVSQALVARLGLLIRDDPTELSSLGTRGVPGKGTVLRISVKGKGVVTLYCLVLEEGNLERSCQCELLVGYRDLKRLGVSILVPSPAPVLPAHSLEDQIEVAKDYLRSVVGKWFPLEGAPAYHGRLRPVKKTDSLDTKEQCWIYEVDWDECKDVKSSSSAVYDYSVGLIAGLPPHARTQFRDEIKNFCDKKWWFTQLQPHHKVIRPPAVTFPVIQGAYKSTPCRPCSDLRPTNRLLPKASYCGRPVGDIIDMVRCRYRSHHDFLFLDLSKAFLRLHLGGDKVLEIKSDGGVYYSDRVLFGYKHGPVSLSGHVTLLLNATFSALTGRRIEEVSINAFSNIIEGLTIAVFYDDVLVLGERPLVSQFKSIIQSIALLCGSEFPNTKCDDLRDLSSPARHLGALWRVDRDSHLLIQCVKPEPIVLSEPVASRRLAFAHAGRYFDGLRCHADVRLISDYLRHVFGQSPGGSRKAAWDKRWRLSPSQFSSYKSLIRQMEESSLGRCTHTAIPADHETLLVHCDASTSGYGYLLHSVGESSPESCADLTTPSKVLLQAVAGSFAFRPSEHRWHINRKEAVVLHRALSALERWLSLFSPHSRQVKKAVVYCDNKSAVSWATQLIVGTKSYDRIALQRLVDSISTIVSHIREVYDVELTFQYIEGSRNSEADRLSRLSSTLPSLNIGKTGGRDALDPVLEKTTKPSCPAHVNMMMVTSCAQDVFTVGPHLWSSHRCLHPIDVAEATDCRPVPTVSLAVCDDQTKSESSAFVDLTTVGNMTEADIVRHMASACDCPEYAENVEVVRGITVYDILVALNVLSDSSVKPGARSLCEGPRASFRWDADDK</sequence>
<feature type="non-terminal residue" evidence="4">
    <location>
        <position position="1241"/>
    </location>
</feature>
<dbReference type="EMBL" id="JABANM010002406">
    <property type="protein sequence ID" value="KAF4752611.1"/>
    <property type="molecule type" value="Genomic_DNA"/>
</dbReference>
<dbReference type="AlphaFoldDB" id="A0A7J6U7J2"/>
<proteinExistence type="predicted"/>
<feature type="compositionally biased region" description="Basic residues" evidence="2">
    <location>
        <begin position="267"/>
        <end position="276"/>
    </location>
</feature>
<reference evidence="4 5" key="1">
    <citation type="submission" date="2020-04" db="EMBL/GenBank/DDBJ databases">
        <title>Perkinsus olseni comparative genomics.</title>
        <authorList>
            <person name="Bogema D.R."/>
        </authorList>
    </citation>
    <scope>NUCLEOTIDE SEQUENCE [LARGE SCALE GENOMIC DNA]</scope>
    <source>
        <strain evidence="4">ATCC PRA-205</strain>
    </source>
</reference>
<evidence type="ECO:0000313" key="4">
    <source>
        <dbReference type="EMBL" id="KAF4752611.1"/>
    </source>
</evidence>
<dbReference type="InterPro" id="IPR001878">
    <property type="entry name" value="Znf_CCHC"/>
</dbReference>
<evidence type="ECO:0000256" key="2">
    <source>
        <dbReference type="SAM" id="MobiDB-lite"/>
    </source>
</evidence>
<dbReference type="GO" id="GO:0003676">
    <property type="term" value="F:nucleic acid binding"/>
    <property type="evidence" value="ECO:0007669"/>
    <property type="project" value="InterPro"/>
</dbReference>
<dbReference type="SUPFAM" id="SSF57756">
    <property type="entry name" value="Retrovirus zinc finger-like domains"/>
    <property type="match status" value="1"/>
</dbReference>
<dbReference type="InterPro" id="IPR043502">
    <property type="entry name" value="DNA/RNA_pol_sf"/>
</dbReference>
<dbReference type="Proteomes" id="UP000574390">
    <property type="component" value="Unassembled WGS sequence"/>
</dbReference>
<evidence type="ECO:0000256" key="1">
    <source>
        <dbReference type="PROSITE-ProRule" id="PRU00047"/>
    </source>
</evidence>
<feature type="region of interest" description="Disordered" evidence="2">
    <location>
        <begin position="267"/>
        <end position="317"/>
    </location>
</feature>
<feature type="non-terminal residue" evidence="4">
    <location>
        <position position="1"/>
    </location>
</feature>
<evidence type="ECO:0000259" key="3">
    <source>
        <dbReference type="PROSITE" id="PS50158"/>
    </source>
</evidence>
<comment type="caution">
    <text evidence="4">The sequence shown here is derived from an EMBL/GenBank/DDBJ whole genome shotgun (WGS) entry which is preliminary data.</text>
</comment>
<dbReference type="SUPFAM" id="SSF56672">
    <property type="entry name" value="DNA/RNA polymerases"/>
    <property type="match status" value="1"/>
</dbReference>
<dbReference type="Pfam" id="PF00098">
    <property type="entry name" value="zf-CCHC"/>
    <property type="match status" value="1"/>
</dbReference>
<keyword evidence="1" id="KW-0862">Zinc</keyword>
<protein>
    <recommendedName>
        <fullName evidence="3">CCHC-type domain-containing protein</fullName>
    </recommendedName>
</protein>
<dbReference type="Gene3D" id="4.10.60.10">
    <property type="entry name" value="Zinc finger, CCHC-type"/>
    <property type="match status" value="1"/>
</dbReference>
<accession>A0A7J6U7J2</accession>
<feature type="domain" description="CCHC-type" evidence="3">
    <location>
        <begin position="322"/>
        <end position="337"/>
    </location>
</feature>
<dbReference type="GO" id="GO:0008270">
    <property type="term" value="F:zinc ion binding"/>
    <property type="evidence" value="ECO:0007669"/>
    <property type="project" value="UniProtKB-KW"/>
</dbReference>
<evidence type="ECO:0000313" key="5">
    <source>
        <dbReference type="Proteomes" id="UP000574390"/>
    </source>
</evidence>
<organism evidence="4 5">
    <name type="scientific">Perkinsus olseni</name>
    <name type="common">Perkinsus atlanticus</name>
    <dbReference type="NCBI Taxonomy" id="32597"/>
    <lineage>
        <taxon>Eukaryota</taxon>
        <taxon>Sar</taxon>
        <taxon>Alveolata</taxon>
        <taxon>Perkinsozoa</taxon>
        <taxon>Perkinsea</taxon>
        <taxon>Perkinsida</taxon>
        <taxon>Perkinsidae</taxon>
        <taxon>Perkinsus</taxon>
    </lineage>
</organism>
<keyword evidence="1" id="KW-0863">Zinc-finger</keyword>
<dbReference type="SMART" id="SM00343">
    <property type="entry name" value="ZnF_C2HC"/>
    <property type="match status" value="1"/>
</dbReference>
<dbReference type="InterPro" id="IPR036875">
    <property type="entry name" value="Znf_CCHC_sf"/>
</dbReference>
<dbReference type="PROSITE" id="PS50158">
    <property type="entry name" value="ZF_CCHC"/>
    <property type="match status" value="1"/>
</dbReference>
<gene>
    <name evidence="4" type="ORF">FOZ62_026743</name>
</gene>
<keyword evidence="1" id="KW-0479">Metal-binding</keyword>